<dbReference type="InterPro" id="IPR012341">
    <property type="entry name" value="6hp_glycosidase-like_sf"/>
</dbReference>
<dbReference type="PANTHER" id="PTHR33886:SF8">
    <property type="entry name" value="UNSATURATED RHAMNOGALACTURONAN HYDROLASE (EUROFUNG)"/>
    <property type="match status" value="1"/>
</dbReference>
<accession>A0A0H0XRU5</accession>
<dbReference type="EMBL" id="LBHU01000001">
    <property type="protein sequence ID" value="KLI65069.1"/>
    <property type="molecule type" value="Genomic_DNA"/>
</dbReference>
<reference evidence="2 3" key="1">
    <citation type="submission" date="2015-04" db="EMBL/GenBank/DDBJ databases">
        <title>The draft genome sequence of Erythrobacter marinus HWDM-33.</title>
        <authorList>
            <person name="Zhuang L."/>
            <person name="Liu Y."/>
            <person name="Shao Z."/>
        </authorList>
    </citation>
    <scope>NUCLEOTIDE SEQUENCE [LARGE SCALE GENOMIC DNA]</scope>
    <source>
        <strain evidence="2 3">HWDM-33</strain>
    </source>
</reference>
<name>A0A0H0XRU5_9SPHN</name>
<sequence>MIPPLRAPALHAPTEATAEEAGCAVAQWQLAAAQDMTYLDVKYPESSYGRGWVKAAFYVGLDRFAAAMGDEYLLARVRQYSFDNGLELGDRPWHGDDQAVAAIYANVALRDGNPGMMEKTQEQFDHIIAQNHTNSLEFIEPTDGSTEGTCQLRWCWADAIFMAPPAWALTTQVTGDDRYLDYAASETRAIIEYLQDPESGLLFRDSRYFEARTEHGLPVFWSRGNGWVFAGLARFIEAMPEDHPERPLMVETFQTLAARLVTIQREDGYWPTSLLDPTLILEPETSGTAFFGFGLAWGLNNGFIEGDEYVQSRDRAWDAMRAATENSGMVGWVQQIGKDPQSTTAGTSQLYASGGMLLFASEMLDHD</sequence>
<dbReference type="PANTHER" id="PTHR33886">
    <property type="entry name" value="UNSATURATED RHAMNOGALACTURONAN HYDROLASE (EUROFUNG)"/>
    <property type="match status" value="1"/>
</dbReference>
<evidence type="ECO:0000313" key="3">
    <source>
        <dbReference type="Proteomes" id="UP000053455"/>
    </source>
</evidence>
<keyword evidence="1" id="KW-0378">Hydrolase</keyword>
<organism evidence="2 3">
    <name type="scientific">Aurantiacibacter marinus</name>
    <dbReference type="NCBI Taxonomy" id="874156"/>
    <lineage>
        <taxon>Bacteria</taxon>
        <taxon>Pseudomonadati</taxon>
        <taxon>Pseudomonadota</taxon>
        <taxon>Alphaproteobacteria</taxon>
        <taxon>Sphingomonadales</taxon>
        <taxon>Erythrobacteraceae</taxon>
        <taxon>Aurantiacibacter</taxon>
    </lineage>
</organism>
<comment type="caution">
    <text evidence="2">The sequence shown here is derived from an EMBL/GenBank/DDBJ whole genome shotgun (WGS) entry which is preliminary data.</text>
</comment>
<dbReference type="Pfam" id="PF07470">
    <property type="entry name" value="Glyco_hydro_88"/>
    <property type="match status" value="1"/>
</dbReference>
<dbReference type="GO" id="GO:0016787">
    <property type="term" value="F:hydrolase activity"/>
    <property type="evidence" value="ECO:0007669"/>
    <property type="project" value="UniProtKB-KW"/>
</dbReference>
<dbReference type="Proteomes" id="UP000053455">
    <property type="component" value="Unassembled WGS sequence"/>
</dbReference>
<dbReference type="Gene3D" id="1.50.10.10">
    <property type="match status" value="1"/>
</dbReference>
<dbReference type="STRING" id="874156.GCA_001021555_01289"/>
<protein>
    <recommendedName>
        <fullName evidence="4">Glycosyl hydrolase family 88</fullName>
    </recommendedName>
</protein>
<dbReference type="AlphaFoldDB" id="A0A0H0XRU5"/>
<dbReference type="InterPro" id="IPR008928">
    <property type="entry name" value="6-hairpin_glycosidase_sf"/>
</dbReference>
<proteinExistence type="predicted"/>
<dbReference type="PATRIC" id="fig|874156.12.peg.2"/>
<dbReference type="SUPFAM" id="SSF48208">
    <property type="entry name" value="Six-hairpin glycosidases"/>
    <property type="match status" value="1"/>
</dbReference>
<gene>
    <name evidence="2" type="ORF">AAV99_00010</name>
</gene>
<keyword evidence="3" id="KW-1185">Reference proteome</keyword>
<evidence type="ECO:0000256" key="1">
    <source>
        <dbReference type="ARBA" id="ARBA00022801"/>
    </source>
</evidence>
<dbReference type="InterPro" id="IPR052043">
    <property type="entry name" value="PolySaccharide_Degr_Enz"/>
</dbReference>
<dbReference type="InterPro" id="IPR010905">
    <property type="entry name" value="Glyco_hydro_88"/>
</dbReference>
<evidence type="ECO:0000313" key="2">
    <source>
        <dbReference type="EMBL" id="KLI65069.1"/>
    </source>
</evidence>
<evidence type="ECO:0008006" key="4">
    <source>
        <dbReference type="Google" id="ProtNLM"/>
    </source>
</evidence>
<dbReference type="GO" id="GO:0005975">
    <property type="term" value="P:carbohydrate metabolic process"/>
    <property type="evidence" value="ECO:0007669"/>
    <property type="project" value="InterPro"/>
</dbReference>